<proteinExistence type="predicted"/>
<keyword evidence="1" id="KW-0472">Membrane</keyword>
<evidence type="ECO:0000256" key="1">
    <source>
        <dbReference type="SAM" id="Phobius"/>
    </source>
</evidence>
<protein>
    <submittedName>
        <fullName evidence="2">Uncharacterized protein</fullName>
    </submittedName>
</protein>
<dbReference type="EMBL" id="RAVZ01000202">
    <property type="protein sequence ID" value="RKG81933.1"/>
    <property type="molecule type" value="Genomic_DNA"/>
</dbReference>
<organism evidence="2 3">
    <name type="scientific">Corallococcus terminator</name>
    <dbReference type="NCBI Taxonomy" id="2316733"/>
    <lineage>
        <taxon>Bacteria</taxon>
        <taxon>Pseudomonadati</taxon>
        <taxon>Myxococcota</taxon>
        <taxon>Myxococcia</taxon>
        <taxon>Myxococcales</taxon>
        <taxon>Cystobacterineae</taxon>
        <taxon>Myxococcaceae</taxon>
        <taxon>Corallococcus</taxon>
    </lineage>
</organism>
<dbReference type="OrthoDB" id="5509611at2"/>
<dbReference type="Proteomes" id="UP000268094">
    <property type="component" value="Unassembled WGS sequence"/>
</dbReference>
<sequence>MAVNITRFHNVFLYQSRAPVPELLRDLAVLRGLDAQAEKQLGSLTMRAWLSVIPGGVLALLSYGIWAGSVNADDELSEQAILLLKFGFFFGVLLLAVGLLVFVRRDRLKPRDLDNRRYGLARVLLNRLQVDLAPDAPVRLKLDLRPPDVREKRVRQDMVGWWNTEFFVDPWFLLETRLADGTFLRIRMVEKHQKRERYKTNVRGNKTKRILKLKGFARLEVSLRVKPERHPGLGALKGQATNATRLPPRVELERVRVAADRLSLRVRLAKDWVAQAQQASADPETPSIWEEALEKDDASRTATMMLLSLYQVVRYARLRGKQRAAQGRRQSV</sequence>
<evidence type="ECO:0000313" key="3">
    <source>
        <dbReference type="Proteomes" id="UP000268094"/>
    </source>
</evidence>
<name>A0A3A8IX88_9BACT</name>
<feature type="transmembrane region" description="Helical" evidence="1">
    <location>
        <begin position="80"/>
        <end position="103"/>
    </location>
</feature>
<reference evidence="3" key="1">
    <citation type="submission" date="2018-09" db="EMBL/GenBank/DDBJ databases">
        <authorList>
            <person name="Livingstone P.G."/>
            <person name="Whitworth D.E."/>
        </authorList>
    </citation>
    <scope>NUCLEOTIDE SEQUENCE [LARGE SCALE GENOMIC DNA]</scope>
    <source>
        <strain evidence="3">CA054A</strain>
    </source>
</reference>
<keyword evidence="1" id="KW-0812">Transmembrane</keyword>
<dbReference type="AlphaFoldDB" id="A0A3A8IX88"/>
<feature type="transmembrane region" description="Helical" evidence="1">
    <location>
        <begin position="48"/>
        <end position="68"/>
    </location>
</feature>
<gene>
    <name evidence="2" type="ORF">D7V88_25855</name>
</gene>
<keyword evidence="1" id="KW-1133">Transmembrane helix</keyword>
<evidence type="ECO:0000313" key="2">
    <source>
        <dbReference type="EMBL" id="RKG81933.1"/>
    </source>
</evidence>
<keyword evidence="3" id="KW-1185">Reference proteome</keyword>
<dbReference type="RefSeq" id="WP_120543298.1">
    <property type="nucleotide sequence ID" value="NZ_RAVZ01000202.1"/>
</dbReference>
<comment type="caution">
    <text evidence="2">The sequence shown here is derived from an EMBL/GenBank/DDBJ whole genome shotgun (WGS) entry which is preliminary data.</text>
</comment>
<accession>A0A3A8IX88</accession>